<name>A0A2G4SK35_RHIZD</name>
<feature type="compositionally biased region" description="Basic and acidic residues" evidence="1">
    <location>
        <begin position="1"/>
        <end position="20"/>
    </location>
</feature>
<dbReference type="GeneID" id="35440485"/>
<dbReference type="AlphaFoldDB" id="A0A2G4SK35"/>
<organism evidence="2 3">
    <name type="scientific">Rhizopus microsporus ATCC 52813</name>
    <dbReference type="NCBI Taxonomy" id="1340429"/>
    <lineage>
        <taxon>Eukaryota</taxon>
        <taxon>Fungi</taxon>
        <taxon>Fungi incertae sedis</taxon>
        <taxon>Mucoromycota</taxon>
        <taxon>Mucoromycotina</taxon>
        <taxon>Mucoromycetes</taxon>
        <taxon>Mucorales</taxon>
        <taxon>Mucorineae</taxon>
        <taxon>Rhizopodaceae</taxon>
        <taxon>Rhizopus</taxon>
    </lineage>
</organism>
<evidence type="ECO:0000313" key="3">
    <source>
        <dbReference type="Proteomes" id="UP000242254"/>
    </source>
</evidence>
<proteinExistence type="predicted"/>
<accession>A0A2G4SK35</accession>
<keyword evidence="3" id="KW-1185">Reference proteome</keyword>
<protein>
    <submittedName>
        <fullName evidence="2">Uncharacterized protein</fullName>
    </submittedName>
</protein>
<evidence type="ECO:0000313" key="2">
    <source>
        <dbReference type="EMBL" id="PHZ09134.1"/>
    </source>
</evidence>
<evidence type="ECO:0000256" key="1">
    <source>
        <dbReference type="SAM" id="MobiDB-lite"/>
    </source>
</evidence>
<feature type="region of interest" description="Disordered" evidence="1">
    <location>
        <begin position="1"/>
        <end position="24"/>
    </location>
</feature>
<dbReference type="RefSeq" id="XP_023462842.1">
    <property type="nucleotide sequence ID" value="XM_023609495.1"/>
</dbReference>
<dbReference type="EMBL" id="KZ303860">
    <property type="protein sequence ID" value="PHZ09134.1"/>
    <property type="molecule type" value="Genomic_DNA"/>
</dbReference>
<dbReference type="Proteomes" id="UP000242254">
    <property type="component" value="Unassembled WGS sequence"/>
</dbReference>
<reference evidence="2 3" key="1">
    <citation type="journal article" date="2016" name="Proc. Natl. Acad. Sci. U.S.A.">
        <title>Lipid metabolic changes in an early divergent fungus govern the establishment of a mutualistic symbiosis with endobacteria.</title>
        <authorList>
            <person name="Lastovetsky O.A."/>
            <person name="Gaspar M.L."/>
            <person name="Mondo S.J."/>
            <person name="LaButti K.M."/>
            <person name="Sandor L."/>
            <person name="Grigoriev I.V."/>
            <person name="Henry S.A."/>
            <person name="Pawlowska T.E."/>
        </authorList>
    </citation>
    <scope>NUCLEOTIDE SEQUENCE [LARGE SCALE GENOMIC DNA]</scope>
    <source>
        <strain evidence="2 3">ATCC 52813</strain>
    </source>
</reference>
<gene>
    <name evidence="2" type="ORF">RHIMIDRAFT_241012</name>
</gene>
<sequence length="167" mass="18944">MPKLHENSHRSNEESRKGFPTDHTGNMIASPMNAFPAPTASYMGFLSPSDSSFSANHRYWSSNPQIPSFEQQASHEKNRYGCNNSKIDISDVKKTLKSLEHICTLTSLDDTAYLLFTEYELSLEGLKLSPPRSKKIRCKQTNVPLAHIDAVQMKMELQRKQKPMRGD</sequence>